<protein>
    <recommendedName>
        <fullName evidence="4">Ligand-binding protein SH3</fullName>
    </recommendedName>
</protein>
<feature type="transmembrane region" description="Helical" evidence="1">
    <location>
        <begin position="48"/>
        <end position="70"/>
    </location>
</feature>
<dbReference type="Pfam" id="PF06695">
    <property type="entry name" value="Sm_multidrug_ex"/>
    <property type="match status" value="1"/>
</dbReference>
<evidence type="ECO:0000256" key="1">
    <source>
        <dbReference type="SAM" id="Phobius"/>
    </source>
</evidence>
<dbReference type="EMBL" id="PFBV01000002">
    <property type="protein sequence ID" value="PIT88717.1"/>
    <property type="molecule type" value="Genomic_DNA"/>
</dbReference>
<feature type="transmembrane region" description="Helical" evidence="1">
    <location>
        <begin position="145"/>
        <end position="163"/>
    </location>
</feature>
<dbReference type="AlphaFoldDB" id="A0A2M6W7I2"/>
<dbReference type="PANTHER" id="PTHR36007:SF2">
    <property type="entry name" value="TRANSPORT PROTEIN-RELATED"/>
    <property type="match status" value="1"/>
</dbReference>
<keyword evidence="1" id="KW-1133">Transmembrane helix</keyword>
<reference evidence="3" key="1">
    <citation type="submission" date="2017-09" db="EMBL/GenBank/DDBJ databases">
        <title>Depth-based differentiation of microbial function through sediment-hosted aquifers and enrichment of novel symbionts in the deep terrestrial subsurface.</title>
        <authorList>
            <person name="Probst A.J."/>
            <person name="Ladd B."/>
            <person name="Jarett J.K."/>
            <person name="Geller-Mcgrath D.E."/>
            <person name="Sieber C.M.K."/>
            <person name="Emerson J.B."/>
            <person name="Anantharaman K."/>
            <person name="Thomas B.C."/>
            <person name="Malmstrom R."/>
            <person name="Stieglmeier M."/>
            <person name="Klingl A."/>
            <person name="Woyke T."/>
            <person name="Ryan C.M."/>
            <person name="Banfield J.F."/>
        </authorList>
    </citation>
    <scope>NUCLEOTIDE SEQUENCE [LARGE SCALE GENOMIC DNA]</scope>
</reference>
<name>A0A2M6W7I2_9BACT</name>
<organism evidence="2 3">
    <name type="scientific">Candidatus Magasanikbacteria bacterium CG10_big_fil_rev_8_21_14_0_10_36_32</name>
    <dbReference type="NCBI Taxonomy" id="1974646"/>
    <lineage>
        <taxon>Bacteria</taxon>
        <taxon>Candidatus Magasanikiibacteriota</taxon>
    </lineage>
</organism>
<sequence>MLNSFLEIVINFFSVFPRDLAVFLLSMFPVGELKLSLPVGLLVYHLPIWQVVVLSIVGNMIPTTVILFFADRFHCWVEKRSGFFSKRWINTLAKIQKKFSGRYEKYGLIILVLITSIPVPGSGAYAGALAALVFGISVKKSLPCIFSGILLSTLIIILLTIGVDKVF</sequence>
<evidence type="ECO:0000313" key="2">
    <source>
        <dbReference type="EMBL" id="PIT88717.1"/>
    </source>
</evidence>
<feature type="transmembrane region" description="Helical" evidence="1">
    <location>
        <begin position="106"/>
        <end position="133"/>
    </location>
</feature>
<evidence type="ECO:0000313" key="3">
    <source>
        <dbReference type="Proteomes" id="UP000231426"/>
    </source>
</evidence>
<accession>A0A2M6W7I2</accession>
<proteinExistence type="predicted"/>
<dbReference type="PANTHER" id="PTHR36007">
    <property type="entry name" value="TRANSPORT PROTEIN-RELATED"/>
    <property type="match status" value="1"/>
</dbReference>
<dbReference type="Proteomes" id="UP000231426">
    <property type="component" value="Unassembled WGS sequence"/>
</dbReference>
<evidence type="ECO:0008006" key="4">
    <source>
        <dbReference type="Google" id="ProtNLM"/>
    </source>
</evidence>
<dbReference type="InterPro" id="IPR009577">
    <property type="entry name" value="Sm_multidrug_ex"/>
</dbReference>
<gene>
    <name evidence="2" type="ORF">COU29_00500</name>
</gene>
<keyword evidence="1" id="KW-0812">Transmembrane</keyword>
<comment type="caution">
    <text evidence="2">The sequence shown here is derived from an EMBL/GenBank/DDBJ whole genome shotgun (WGS) entry which is preliminary data.</text>
</comment>
<keyword evidence="1" id="KW-0472">Membrane</keyword>